<protein>
    <recommendedName>
        <fullName evidence="2">Photosynthesis system II assembly factor Ycf48/Hcf136-like domain-containing protein</fullName>
    </recommendedName>
</protein>
<dbReference type="EMBL" id="UINC01188423">
    <property type="protein sequence ID" value="SVE01636.1"/>
    <property type="molecule type" value="Genomic_DNA"/>
</dbReference>
<dbReference type="SUPFAM" id="SSF110296">
    <property type="entry name" value="Oligoxyloglucan reducing end-specific cellobiohydrolase"/>
    <property type="match status" value="1"/>
</dbReference>
<name>A0A383A143_9ZZZZ</name>
<dbReference type="AlphaFoldDB" id="A0A383A143"/>
<sequence>MNILAGTSKGVFSLKGKASQHLLESQEVRDLVRIGDIFFAGTGSGVFLSTDNGKSWLCTGLEDREVWQIRGGEIGSRIYAVTQPAELYCSDNEGQTWQQIETF</sequence>
<feature type="non-terminal residue" evidence="1">
    <location>
        <position position="103"/>
    </location>
</feature>
<reference evidence="1" key="1">
    <citation type="submission" date="2018-05" db="EMBL/GenBank/DDBJ databases">
        <authorList>
            <person name="Lanie J.A."/>
            <person name="Ng W.-L."/>
            <person name="Kazmierczak K.M."/>
            <person name="Andrzejewski T.M."/>
            <person name="Davidsen T.M."/>
            <person name="Wayne K.J."/>
            <person name="Tettelin H."/>
            <person name="Glass J.I."/>
            <person name="Rusch D."/>
            <person name="Podicherti R."/>
            <person name="Tsui H.-C.T."/>
            <person name="Winkler M.E."/>
        </authorList>
    </citation>
    <scope>NUCLEOTIDE SEQUENCE</scope>
</reference>
<proteinExistence type="predicted"/>
<dbReference type="Gene3D" id="2.130.10.10">
    <property type="entry name" value="YVTN repeat-like/Quinoprotein amine dehydrogenase"/>
    <property type="match status" value="1"/>
</dbReference>
<evidence type="ECO:0008006" key="2">
    <source>
        <dbReference type="Google" id="ProtNLM"/>
    </source>
</evidence>
<evidence type="ECO:0000313" key="1">
    <source>
        <dbReference type="EMBL" id="SVE01636.1"/>
    </source>
</evidence>
<gene>
    <name evidence="1" type="ORF">METZ01_LOCUS454490</name>
</gene>
<organism evidence="1">
    <name type="scientific">marine metagenome</name>
    <dbReference type="NCBI Taxonomy" id="408172"/>
    <lineage>
        <taxon>unclassified sequences</taxon>
        <taxon>metagenomes</taxon>
        <taxon>ecological metagenomes</taxon>
    </lineage>
</organism>
<accession>A0A383A143</accession>
<dbReference type="InterPro" id="IPR015943">
    <property type="entry name" value="WD40/YVTN_repeat-like_dom_sf"/>
</dbReference>